<keyword evidence="9" id="KW-0175">Coiled coil</keyword>
<feature type="domain" description="C2H2-type" evidence="10">
    <location>
        <begin position="582"/>
        <end position="609"/>
    </location>
</feature>
<evidence type="ECO:0000256" key="7">
    <source>
        <dbReference type="ARBA" id="ARBA00023242"/>
    </source>
</evidence>
<dbReference type="AlphaFoldDB" id="A0AAV1JUV1"/>
<dbReference type="Gene3D" id="3.30.160.60">
    <property type="entry name" value="Classic Zinc Finger"/>
    <property type="match status" value="4"/>
</dbReference>
<evidence type="ECO:0000256" key="8">
    <source>
        <dbReference type="PROSITE-ProRule" id="PRU00042"/>
    </source>
</evidence>
<evidence type="ECO:0000313" key="12">
    <source>
        <dbReference type="Proteomes" id="UP001497472"/>
    </source>
</evidence>
<dbReference type="PROSITE" id="PS00028">
    <property type="entry name" value="ZINC_FINGER_C2H2_1"/>
    <property type="match status" value="6"/>
</dbReference>
<keyword evidence="6" id="KW-0804">Transcription</keyword>
<evidence type="ECO:0000256" key="2">
    <source>
        <dbReference type="ARBA" id="ARBA00022723"/>
    </source>
</evidence>
<gene>
    <name evidence="11" type="ORF">LNINA_LOCUS12303</name>
</gene>
<accession>A0AAV1JUV1</accession>
<dbReference type="PANTHER" id="PTHR24399">
    <property type="entry name" value="ZINC FINGER AND BTB DOMAIN-CONTAINING"/>
    <property type="match status" value="1"/>
</dbReference>
<protein>
    <recommendedName>
        <fullName evidence="10">C2H2-type domain-containing protein</fullName>
    </recommendedName>
</protein>
<dbReference type="SUPFAM" id="SSF57667">
    <property type="entry name" value="beta-beta-alpha zinc fingers"/>
    <property type="match status" value="4"/>
</dbReference>
<dbReference type="Proteomes" id="UP001497472">
    <property type="component" value="Unassembled WGS sequence"/>
</dbReference>
<evidence type="ECO:0000256" key="4">
    <source>
        <dbReference type="ARBA" id="ARBA00022833"/>
    </source>
</evidence>
<keyword evidence="5" id="KW-0805">Transcription regulation</keyword>
<dbReference type="Pfam" id="PF00096">
    <property type="entry name" value="zf-C2H2"/>
    <property type="match status" value="3"/>
</dbReference>
<dbReference type="GO" id="GO:0002682">
    <property type="term" value="P:regulation of immune system process"/>
    <property type="evidence" value="ECO:0007669"/>
    <property type="project" value="TreeGrafter"/>
</dbReference>
<dbReference type="GO" id="GO:0008270">
    <property type="term" value="F:zinc ion binding"/>
    <property type="evidence" value="ECO:0007669"/>
    <property type="project" value="UniProtKB-KW"/>
</dbReference>
<dbReference type="InterPro" id="IPR013087">
    <property type="entry name" value="Znf_C2H2_type"/>
</dbReference>
<comment type="subcellular location">
    <subcellularLocation>
        <location evidence="1">Nucleus</location>
    </subcellularLocation>
</comment>
<keyword evidence="7" id="KW-0539">Nucleus</keyword>
<evidence type="ECO:0000256" key="3">
    <source>
        <dbReference type="ARBA" id="ARBA00022737"/>
    </source>
</evidence>
<dbReference type="GO" id="GO:0001817">
    <property type="term" value="P:regulation of cytokine production"/>
    <property type="evidence" value="ECO:0007669"/>
    <property type="project" value="TreeGrafter"/>
</dbReference>
<feature type="domain" description="C2H2-type" evidence="10">
    <location>
        <begin position="552"/>
        <end position="577"/>
    </location>
</feature>
<evidence type="ECO:0000256" key="1">
    <source>
        <dbReference type="ARBA" id="ARBA00004123"/>
    </source>
</evidence>
<dbReference type="PROSITE" id="PS50157">
    <property type="entry name" value="ZINC_FINGER_C2H2_2"/>
    <property type="match status" value="7"/>
</dbReference>
<dbReference type="Pfam" id="PF13894">
    <property type="entry name" value="zf-C2H2_4"/>
    <property type="match status" value="1"/>
</dbReference>
<dbReference type="InterPro" id="IPR036236">
    <property type="entry name" value="Znf_C2H2_sf"/>
</dbReference>
<keyword evidence="4" id="KW-0862">Zinc</keyword>
<evidence type="ECO:0000256" key="6">
    <source>
        <dbReference type="ARBA" id="ARBA00023163"/>
    </source>
</evidence>
<dbReference type="PANTHER" id="PTHR24399:SF23">
    <property type="entry name" value="C2H2-TYPE DOMAIN-CONTAINING PROTEIN"/>
    <property type="match status" value="1"/>
</dbReference>
<name>A0AAV1JUV1_9NEOP</name>
<evidence type="ECO:0000259" key="10">
    <source>
        <dbReference type="PROSITE" id="PS50157"/>
    </source>
</evidence>
<feature type="domain" description="C2H2-type" evidence="10">
    <location>
        <begin position="609"/>
        <end position="632"/>
    </location>
</feature>
<feature type="domain" description="C2H2-type" evidence="10">
    <location>
        <begin position="496"/>
        <end position="523"/>
    </location>
</feature>
<dbReference type="SMART" id="SM00355">
    <property type="entry name" value="ZnF_C2H2"/>
    <property type="match status" value="9"/>
</dbReference>
<comment type="caution">
    <text evidence="11">The sequence shown here is derived from an EMBL/GenBank/DDBJ whole genome shotgun (WGS) entry which is preliminary data.</text>
</comment>
<sequence length="677" mass="79107">MSSFLCFLCHSTVNDETNEETREKYKEVVGIHLCPDSHLCYICCHVLHKLFMFRSICLKRSLEYPVLFSEKGTINLHRSDIEINILCPEDCDQYQVKQYQYDYNNDFNNHFNQTDFNHSHFNENHVNDNQYVELEDEYDCFMKNQYDVEKVTENYDYINDKTDTVLNDEHFHNFNENFDYFKYNVEIPPINNVQCKNNDNIGLNYNESRSDFTTEINQPNFDLNDYENQIKHHSIRNESCMQNISNISNTVNAVTVAENDIVENEFENTLQSSQVNNKTLNANLNENVIPNPVRENDKVTIINDCNNDTNDTNTNINDDTIDDVESFDDVKTDKLGEIESHIEHKKVKKKKKGFKKIILTIEEQKKELERNRKSKKYIEAEFKCYNCALGFLFKDTYQAHMMRHEESNGEFLCDTCTLRFSTHALLRTHNEMHSNIYKCLLCGELMKPRAKRTHPCFKTKIDEVVPCHLCGNLFRDANGLQQHLRRVHAKISNRLHSCTICNESFTSPSVLKTHMIKHINGKFQCEKCPAVYKNPYTLARHKKKHDLLKEQHYCTLCEEIFDSRKNLLAHIRRTAAHQNTVLECPICGRICATQSALDAHEQTHAPAQYNCTICANSYTSRKSLIRHIKRHTPGVVAKIAVCHLCGNSFKGKNKLNRHLKQVCEKDKLEEQLTALYD</sequence>
<feature type="domain" description="C2H2-type" evidence="10">
    <location>
        <begin position="523"/>
        <end position="550"/>
    </location>
</feature>
<evidence type="ECO:0000256" key="9">
    <source>
        <dbReference type="SAM" id="Coils"/>
    </source>
</evidence>
<reference evidence="11 12" key="1">
    <citation type="submission" date="2023-11" db="EMBL/GenBank/DDBJ databases">
        <authorList>
            <person name="Okamura Y."/>
        </authorList>
    </citation>
    <scope>NUCLEOTIDE SEQUENCE [LARGE SCALE GENOMIC DNA]</scope>
</reference>
<dbReference type="GO" id="GO:0005654">
    <property type="term" value="C:nucleoplasm"/>
    <property type="evidence" value="ECO:0007669"/>
    <property type="project" value="TreeGrafter"/>
</dbReference>
<evidence type="ECO:0000313" key="11">
    <source>
        <dbReference type="EMBL" id="CAK1553297.1"/>
    </source>
</evidence>
<dbReference type="GO" id="GO:0001227">
    <property type="term" value="F:DNA-binding transcription repressor activity, RNA polymerase II-specific"/>
    <property type="evidence" value="ECO:0007669"/>
    <property type="project" value="TreeGrafter"/>
</dbReference>
<keyword evidence="2" id="KW-0479">Metal-binding</keyword>
<dbReference type="EMBL" id="CAVLEF010000215">
    <property type="protein sequence ID" value="CAK1553297.1"/>
    <property type="molecule type" value="Genomic_DNA"/>
</dbReference>
<keyword evidence="8" id="KW-0863">Zinc-finger</keyword>
<feature type="coiled-coil region" evidence="9">
    <location>
        <begin position="351"/>
        <end position="381"/>
    </location>
</feature>
<keyword evidence="12" id="KW-1185">Reference proteome</keyword>
<feature type="domain" description="C2H2-type" evidence="10">
    <location>
        <begin position="411"/>
        <end position="438"/>
    </location>
</feature>
<feature type="domain" description="C2H2-type" evidence="10">
    <location>
        <begin position="465"/>
        <end position="489"/>
    </location>
</feature>
<keyword evidence="3" id="KW-0677">Repeat</keyword>
<proteinExistence type="predicted"/>
<dbReference type="GO" id="GO:0000978">
    <property type="term" value="F:RNA polymerase II cis-regulatory region sequence-specific DNA binding"/>
    <property type="evidence" value="ECO:0007669"/>
    <property type="project" value="TreeGrafter"/>
</dbReference>
<evidence type="ECO:0000256" key="5">
    <source>
        <dbReference type="ARBA" id="ARBA00023015"/>
    </source>
</evidence>
<organism evidence="11 12">
    <name type="scientific">Leptosia nina</name>
    <dbReference type="NCBI Taxonomy" id="320188"/>
    <lineage>
        <taxon>Eukaryota</taxon>
        <taxon>Metazoa</taxon>
        <taxon>Ecdysozoa</taxon>
        <taxon>Arthropoda</taxon>
        <taxon>Hexapoda</taxon>
        <taxon>Insecta</taxon>
        <taxon>Pterygota</taxon>
        <taxon>Neoptera</taxon>
        <taxon>Endopterygota</taxon>
        <taxon>Lepidoptera</taxon>
        <taxon>Glossata</taxon>
        <taxon>Ditrysia</taxon>
        <taxon>Papilionoidea</taxon>
        <taxon>Pieridae</taxon>
        <taxon>Pierinae</taxon>
        <taxon>Leptosia</taxon>
    </lineage>
</organism>